<dbReference type="Proteomes" id="UP000321154">
    <property type="component" value="Unassembled WGS sequence"/>
</dbReference>
<organism evidence="4 6">
    <name type="scientific">Frigoribacterium faeni</name>
    <dbReference type="NCBI Taxonomy" id="145483"/>
    <lineage>
        <taxon>Bacteria</taxon>
        <taxon>Bacillati</taxon>
        <taxon>Actinomycetota</taxon>
        <taxon>Actinomycetes</taxon>
        <taxon>Micrococcales</taxon>
        <taxon>Microbacteriaceae</taxon>
        <taxon>Frigoribacterium</taxon>
    </lineage>
</organism>
<comment type="caution">
    <text evidence="4">The sequence shown here is derived from an EMBL/GenBank/DDBJ whole genome shotgun (WGS) entry which is preliminary data.</text>
</comment>
<sequence length="224" mass="22889">MSKKIKTALRDLVDALEKHAAVTAERPSSSKRAGRATAKVRTAAAAYTAIVADKTGQPNPFVDFLDEETVISLRAERDAVARKHGEKKSGSAPTASSEPSSGKKSKKGDESEAGRKSGKKSGGEKSGGKTDGEARAKGDAPAPAATVTTADATAATLFTPPLPHAVTADPEVAGDTATDPERDLTAMTLVQLRAIAREAGLSGVSKATKAQLIEHLHAGATPGA</sequence>
<reference evidence="4 6" key="2">
    <citation type="submission" date="2020-07" db="EMBL/GenBank/DDBJ databases">
        <title>Sequencing the genomes of 1000 actinobacteria strains.</title>
        <authorList>
            <person name="Klenk H.-P."/>
        </authorList>
    </citation>
    <scope>NUCLEOTIDE SEQUENCE [LARGE SCALE GENOMIC DNA]</scope>
    <source>
        <strain evidence="4 6">DSM 10309</strain>
    </source>
</reference>
<dbReference type="SMART" id="SM00959">
    <property type="entry name" value="Rho_N"/>
    <property type="match status" value="1"/>
</dbReference>
<evidence type="ECO:0000313" key="4">
    <source>
        <dbReference type="EMBL" id="MBA8811926.1"/>
    </source>
</evidence>
<evidence type="ECO:0000313" key="6">
    <source>
        <dbReference type="Proteomes" id="UP000522688"/>
    </source>
</evidence>
<feature type="domain" description="Rho termination factor-like N-terminal" evidence="2">
    <location>
        <begin position="183"/>
        <end position="220"/>
    </location>
</feature>
<dbReference type="GO" id="GO:0006353">
    <property type="term" value="P:DNA-templated transcription termination"/>
    <property type="evidence" value="ECO:0007669"/>
    <property type="project" value="InterPro"/>
</dbReference>
<dbReference type="EMBL" id="JACGWW010000001">
    <property type="protein sequence ID" value="MBA8811926.1"/>
    <property type="molecule type" value="Genomic_DNA"/>
</dbReference>
<evidence type="ECO:0000256" key="1">
    <source>
        <dbReference type="SAM" id="MobiDB-lite"/>
    </source>
</evidence>
<reference evidence="3 5" key="1">
    <citation type="submission" date="2019-07" db="EMBL/GenBank/DDBJ databases">
        <title>Whole genome shotgun sequence of Frigoribacterium faeni NBRC 103066.</title>
        <authorList>
            <person name="Hosoyama A."/>
            <person name="Uohara A."/>
            <person name="Ohji S."/>
            <person name="Ichikawa N."/>
        </authorList>
    </citation>
    <scope>NUCLEOTIDE SEQUENCE [LARGE SCALE GENOMIC DNA]</scope>
    <source>
        <strain evidence="3 5">NBRC 103066</strain>
    </source>
</reference>
<feature type="region of interest" description="Disordered" evidence="1">
    <location>
        <begin position="81"/>
        <end position="182"/>
    </location>
</feature>
<protein>
    <recommendedName>
        <fullName evidence="2">Rho termination factor-like N-terminal domain-containing protein</fullName>
    </recommendedName>
</protein>
<dbReference type="RefSeq" id="WP_146855833.1">
    <property type="nucleotide sequence ID" value="NZ_BAAAHR010000005.1"/>
</dbReference>
<evidence type="ECO:0000313" key="5">
    <source>
        <dbReference type="Proteomes" id="UP000321154"/>
    </source>
</evidence>
<feature type="compositionally biased region" description="Basic and acidic residues" evidence="1">
    <location>
        <begin position="107"/>
        <end position="138"/>
    </location>
</feature>
<gene>
    <name evidence="4" type="ORF">FB463_000150</name>
    <name evidence="3" type="ORF">FFA01_20850</name>
</gene>
<dbReference type="Proteomes" id="UP000522688">
    <property type="component" value="Unassembled WGS sequence"/>
</dbReference>
<accession>A0A7W3JFJ8</accession>
<name>A0A7W3JFJ8_9MICO</name>
<keyword evidence="5" id="KW-1185">Reference proteome</keyword>
<evidence type="ECO:0000313" key="3">
    <source>
        <dbReference type="EMBL" id="GEK83776.1"/>
    </source>
</evidence>
<dbReference type="AlphaFoldDB" id="A0A7W3JFJ8"/>
<dbReference type="OrthoDB" id="5120958at2"/>
<evidence type="ECO:0000259" key="2">
    <source>
        <dbReference type="SMART" id="SM00959"/>
    </source>
</evidence>
<dbReference type="EMBL" id="BJUV01000020">
    <property type="protein sequence ID" value="GEK83776.1"/>
    <property type="molecule type" value="Genomic_DNA"/>
</dbReference>
<proteinExistence type="predicted"/>
<dbReference type="Pfam" id="PF07498">
    <property type="entry name" value="Rho_N"/>
    <property type="match status" value="1"/>
</dbReference>
<feature type="compositionally biased region" description="Low complexity" evidence="1">
    <location>
        <begin position="140"/>
        <end position="159"/>
    </location>
</feature>
<dbReference type="InterPro" id="IPR011112">
    <property type="entry name" value="Rho-like_N"/>
</dbReference>